<evidence type="ECO:0000256" key="1">
    <source>
        <dbReference type="SAM" id="Phobius"/>
    </source>
</evidence>
<proteinExistence type="predicted"/>
<accession>A0ABW1QUX3</accession>
<sequence length="292" mass="29482">MTSFDPDDTTSFPPVPTAVQVSAVVDPTVSSARGPQDALRVLRAHLVRMLGQGGLRGPLAALTALATAVGVSAVPVLRHVLDDRPPLDVALRCADSAAFVVAAGWCLALVLDTAQAGRDGVCLTATTLVPRRRRLLLTHAGAAALLGAVATAIASFLTGAAAGAVLLGGAGQAWTGRLLVGTLMATVSTAMLAAMAVAIGSLVRHPALALLTLLVGWVAVPTAINSVGFLLPEGATTVTTTLAHLCPSTMGGRSVTGIDSPTALLANQAGLAAWTALMLWVADLMGSRRDLV</sequence>
<dbReference type="RefSeq" id="WP_128219316.1">
    <property type="nucleotide sequence ID" value="NZ_CP034929.1"/>
</dbReference>
<feature type="transmembrane region" description="Helical" evidence="1">
    <location>
        <begin position="263"/>
        <end position="282"/>
    </location>
</feature>
<feature type="transmembrane region" description="Helical" evidence="1">
    <location>
        <begin position="140"/>
        <end position="166"/>
    </location>
</feature>
<gene>
    <name evidence="2" type="ORF">ACFPWU_05330</name>
</gene>
<keyword evidence="1" id="KW-1133">Transmembrane helix</keyword>
<name>A0ABW1QUX3_9ACTN</name>
<reference evidence="3" key="1">
    <citation type="journal article" date="2019" name="Int. J. Syst. Evol. Microbiol.">
        <title>The Global Catalogue of Microorganisms (GCM) 10K type strain sequencing project: providing services to taxonomists for standard genome sequencing and annotation.</title>
        <authorList>
            <consortium name="The Broad Institute Genomics Platform"/>
            <consortium name="The Broad Institute Genome Sequencing Center for Infectious Disease"/>
            <person name="Wu L."/>
            <person name="Ma J."/>
        </authorList>
    </citation>
    <scope>NUCLEOTIDE SEQUENCE [LARGE SCALE GENOMIC DNA]</scope>
    <source>
        <strain evidence="3">DFY28</strain>
    </source>
</reference>
<keyword evidence="3" id="KW-1185">Reference proteome</keyword>
<evidence type="ECO:0000313" key="3">
    <source>
        <dbReference type="Proteomes" id="UP001596098"/>
    </source>
</evidence>
<feature type="transmembrane region" description="Helical" evidence="1">
    <location>
        <begin position="207"/>
        <end position="231"/>
    </location>
</feature>
<feature type="transmembrane region" description="Helical" evidence="1">
    <location>
        <begin position="178"/>
        <end position="200"/>
    </location>
</feature>
<keyword evidence="1" id="KW-0472">Membrane</keyword>
<keyword evidence="1" id="KW-0812">Transmembrane</keyword>
<comment type="caution">
    <text evidence="2">The sequence shown here is derived from an EMBL/GenBank/DDBJ whole genome shotgun (WGS) entry which is preliminary data.</text>
</comment>
<evidence type="ECO:0000313" key="2">
    <source>
        <dbReference type="EMBL" id="MFC6153083.1"/>
    </source>
</evidence>
<dbReference type="Proteomes" id="UP001596098">
    <property type="component" value="Unassembled WGS sequence"/>
</dbReference>
<organism evidence="2 3">
    <name type="scientific">Nocardioides yefusunii</name>
    <dbReference type="NCBI Taxonomy" id="2500546"/>
    <lineage>
        <taxon>Bacteria</taxon>
        <taxon>Bacillati</taxon>
        <taxon>Actinomycetota</taxon>
        <taxon>Actinomycetes</taxon>
        <taxon>Propionibacteriales</taxon>
        <taxon>Nocardioidaceae</taxon>
        <taxon>Nocardioides</taxon>
    </lineage>
</organism>
<protein>
    <recommendedName>
        <fullName evidence="4">ABC transporter permease</fullName>
    </recommendedName>
</protein>
<evidence type="ECO:0008006" key="4">
    <source>
        <dbReference type="Google" id="ProtNLM"/>
    </source>
</evidence>
<feature type="transmembrane region" description="Helical" evidence="1">
    <location>
        <begin position="58"/>
        <end position="77"/>
    </location>
</feature>
<dbReference type="EMBL" id="JBHSQI010000002">
    <property type="protein sequence ID" value="MFC6153083.1"/>
    <property type="molecule type" value="Genomic_DNA"/>
</dbReference>